<comment type="similarity">
    <text evidence="3 9">Belongs to the peptidase S26 family.</text>
</comment>
<evidence type="ECO:0000256" key="1">
    <source>
        <dbReference type="ARBA" id="ARBA00000677"/>
    </source>
</evidence>
<dbReference type="CDD" id="cd06462">
    <property type="entry name" value="Peptidase_S24_S26"/>
    <property type="match status" value="1"/>
</dbReference>
<dbReference type="PANTHER" id="PTHR43390">
    <property type="entry name" value="SIGNAL PEPTIDASE I"/>
    <property type="match status" value="1"/>
</dbReference>
<evidence type="ECO:0000256" key="3">
    <source>
        <dbReference type="ARBA" id="ARBA00009370"/>
    </source>
</evidence>
<feature type="active site" evidence="7">
    <location>
        <position position="75"/>
    </location>
</feature>
<comment type="catalytic activity">
    <reaction evidence="1 8">
        <text>Cleavage of hydrophobic, N-terminal signal or leader sequences from secreted and periplasmic proteins.</text>
        <dbReference type="EC" id="3.4.21.89"/>
    </reaction>
</comment>
<dbReference type="PROSITE" id="PS00760">
    <property type="entry name" value="SPASE_I_2"/>
    <property type="match status" value="1"/>
</dbReference>
<dbReference type="InterPro" id="IPR000223">
    <property type="entry name" value="Pept_S26A_signal_pept_1"/>
</dbReference>
<gene>
    <name evidence="11" type="primary">lepB</name>
    <name evidence="11" type="ORF">C0J00_09015</name>
</gene>
<sequence length="197" mass="22885">MKRFLKEWGFFLLFLTVFLLSRWFIWFPVTVEGHSMDPTLANKEKLIVIKTADINRFDMVVANEVENGAKKQIVKRVIGLPGDTITYKNDKLFVNGKETKEAYLADYQQRYQKDKLQKTYAYNSYFQSLAQASNAFTQDTSGNTNFTVKVPQGHYYLLGDDRIVSKDSRSVGTFKKETIVGEVKFRYWPFTEIGLLK</sequence>
<dbReference type="InterPro" id="IPR019533">
    <property type="entry name" value="Peptidase_S26"/>
</dbReference>
<dbReference type="Gene3D" id="2.10.109.10">
    <property type="entry name" value="Umud Fragment, subunit A"/>
    <property type="match status" value="1"/>
</dbReference>
<dbReference type="PANTHER" id="PTHR43390:SF1">
    <property type="entry name" value="CHLOROPLAST PROCESSING PEPTIDASE"/>
    <property type="match status" value="1"/>
</dbReference>
<keyword evidence="5 8" id="KW-0645">Protease</keyword>
<dbReference type="GO" id="GO:0004252">
    <property type="term" value="F:serine-type endopeptidase activity"/>
    <property type="evidence" value="ECO:0007669"/>
    <property type="project" value="InterPro"/>
</dbReference>
<organism evidence="11 12">
    <name type="scientific">Streptococcus pluranimalium</name>
    <dbReference type="NCBI Taxonomy" id="82348"/>
    <lineage>
        <taxon>Bacteria</taxon>
        <taxon>Bacillati</taxon>
        <taxon>Bacillota</taxon>
        <taxon>Bacilli</taxon>
        <taxon>Lactobacillales</taxon>
        <taxon>Streptococcaceae</taxon>
        <taxon>Streptococcus</taxon>
    </lineage>
</organism>
<dbReference type="GeneID" id="98394046"/>
<reference evidence="11 12" key="2">
    <citation type="submission" date="2018-02" db="EMBL/GenBank/DDBJ databases">
        <title>Whole genome sequencing analysis of Streptococcus pluranimalium isolated from cattle infected mastitis in China.</title>
        <authorList>
            <person name="Zhang J.-R."/>
            <person name="Hu G.-Z."/>
        </authorList>
    </citation>
    <scope>NUCLEOTIDE SEQUENCE [LARGE SCALE GENOMIC DNA]</scope>
    <source>
        <strain evidence="11 12">TH11417</strain>
    </source>
</reference>
<dbReference type="GO" id="GO:0009003">
    <property type="term" value="F:signal peptidase activity"/>
    <property type="evidence" value="ECO:0007669"/>
    <property type="project" value="UniProtKB-EC"/>
</dbReference>
<evidence type="ECO:0000313" key="11">
    <source>
        <dbReference type="EMBL" id="AUW97227.1"/>
    </source>
</evidence>
<dbReference type="InterPro" id="IPR036286">
    <property type="entry name" value="LexA/Signal_pep-like_sf"/>
</dbReference>
<proteinExistence type="inferred from homology"/>
<dbReference type="EC" id="3.4.21.89" evidence="4 8"/>
<dbReference type="Pfam" id="PF10502">
    <property type="entry name" value="Peptidase_S26"/>
    <property type="match status" value="1"/>
</dbReference>
<dbReference type="GO" id="GO:0005886">
    <property type="term" value="C:plasma membrane"/>
    <property type="evidence" value="ECO:0007669"/>
    <property type="project" value="UniProtKB-SubCell"/>
</dbReference>
<keyword evidence="12" id="KW-1185">Reference proteome</keyword>
<dbReference type="PRINTS" id="PR00727">
    <property type="entry name" value="LEADERPTASE"/>
</dbReference>
<dbReference type="AlphaFoldDB" id="A0A2L0D601"/>
<evidence type="ECO:0000256" key="6">
    <source>
        <dbReference type="ARBA" id="ARBA00022801"/>
    </source>
</evidence>
<evidence type="ECO:0000256" key="7">
    <source>
        <dbReference type="PIRSR" id="PIRSR600223-1"/>
    </source>
</evidence>
<reference evidence="11 12" key="1">
    <citation type="submission" date="2017-12" db="EMBL/GenBank/DDBJ databases">
        <authorList>
            <person name="Hurst M.R.H."/>
        </authorList>
    </citation>
    <scope>NUCLEOTIDE SEQUENCE [LARGE SCALE GENOMIC DNA]</scope>
    <source>
        <strain evidence="11 12">TH11417</strain>
    </source>
</reference>
<feature type="domain" description="Peptidase S26" evidence="10">
    <location>
        <begin position="7"/>
        <end position="188"/>
    </location>
</feature>
<name>A0A2L0D601_9STRE</name>
<accession>A0A2L0D601</accession>
<evidence type="ECO:0000313" key="12">
    <source>
        <dbReference type="Proteomes" id="UP000238956"/>
    </source>
</evidence>
<evidence type="ECO:0000256" key="2">
    <source>
        <dbReference type="ARBA" id="ARBA00004401"/>
    </source>
</evidence>
<dbReference type="InterPro" id="IPR019756">
    <property type="entry name" value="Pept_S26A_signal_pept_1_Ser-AS"/>
</dbReference>
<evidence type="ECO:0000256" key="9">
    <source>
        <dbReference type="RuleBase" id="RU362042"/>
    </source>
</evidence>
<dbReference type="NCBIfam" id="TIGR02227">
    <property type="entry name" value="sigpep_I_bact"/>
    <property type="match status" value="1"/>
</dbReference>
<dbReference type="Proteomes" id="UP000238956">
    <property type="component" value="Chromosome"/>
</dbReference>
<dbReference type="SUPFAM" id="SSF51306">
    <property type="entry name" value="LexA/Signal peptidase"/>
    <property type="match status" value="1"/>
</dbReference>
<dbReference type="GO" id="GO:0006465">
    <property type="term" value="P:signal peptide processing"/>
    <property type="evidence" value="ECO:0007669"/>
    <property type="project" value="InterPro"/>
</dbReference>
<dbReference type="PROSITE" id="PS00501">
    <property type="entry name" value="SPASE_I_1"/>
    <property type="match status" value="1"/>
</dbReference>
<dbReference type="EMBL" id="CP025536">
    <property type="protein sequence ID" value="AUW97227.1"/>
    <property type="molecule type" value="Genomic_DNA"/>
</dbReference>
<evidence type="ECO:0000256" key="4">
    <source>
        <dbReference type="ARBA" id="ARBA00013208"/>
    </source>
</evidence>
<dbReference type="InterPro" id="IPR019757">
    <property type="entry name" value="Pept_S26A_signal_pept_1_Lys-AS"/>
</dbReference>
<dbReference type="KEGG" id="splr:C0J00_09015"/>
<evidence type="ECO:0000256" key="5">
    <source>
        <dbReference type="ARBA" id="ARBA00022670"/>
    </source>
</evidence>
<evidence type="ECO:0000256" key="8">
    <source>
        <dbReference type="RuleBase" id="RU003993"/>
    </source>
</evidence>
<comment type="subcellular location">
    <subcellularLocation>
        <location evidence="2">Cell membrane</location>
        <topology evidence="2">Single-pass type II membrane protein</topology>
    </subcellularLocation>
    <subcellularLocation>
        <location evidence="9">Membrane</location>
        <topology evidence="9">Single-pass type II membrane protein</topology>
    </subcellularLocation>
</comment>
<dbReference type="OrthoDB" id="9802919at2"/>
<dbReference type="RefSeq" id="WP_104968535.1">
    <property type="nucleotide sequence ID" value="NZ_CP025536.1"/>
</dbReference>
<keyword evidence="6 8" id="KW-0378">Hydrolase</keyword>
<evidence type="ECO:0000259" key="10">
    <source>
        <dbReference type="Pfam" id="PF10502"/>
    </source>
</evidence>
<feature type="active site" evidence="7">
    <location>
        <position position="35"/>
    </location>
</feature>
<protein>
    <recommendedName>
        <fullName evidence="4 8">Signal peptidase I</fullName>
        <ecNumber evidence="4 8">3.4.21.89</ecNumber>
    </recommendedName>
</protein>